<dbReference type="SUPFAM" id="SSF46785">
    <property type="entry name" value="Winged helix' DNA-binding domain"/>
    <property type="match status" value="1"/>
</dbReference>
<dbReference type="InterPro" id="IPR036388">
    <property type="entry name" value="WH-like_DNA-bd_sf"/>
</dbReference>
<evidence type="ECO:0000256" key="1">
    <source>
        <dbReference type="ARBA" id="ARBA00009437"/>
    </source>
</evidence>
<keyword evidence="3 6" id="KW-0238">DNA-binding</keyword>
<dbReference type="InterPro" id="IPR036390">
    <property type="entry name" value="WH_DNA-bd_sf"/>
</dbReference>
<dbReference type="AlphaFoldDB" id="A0A1I2GCP4"/>
<dbReference type="InterPro" id="IPR005119">
    <property type="entry name" value="LysR_subst-bd"/>
</dbReference>
<comment type="similarity">
    <text evidence="1">Belongs to the LysR transcriptional regulatory family.</text>
</comment>
<dbReference type="Proteomes" id="UP000183410">
    <property type="component" value="Unassembled WGS sequence"/>
</dbReference>
<dbReference type="Pfam" id="PF00126">
    <property type="entry name" value="HTH_1"/>
    <property type="match status" value="1"/>
</dbReference>
<dbReference type="SUPFAM" id="SSF53850">
    <property type="entry name" value="Periplasmic binding protein-like II"/>
    <property type="match status" value="1"/>
</dbReference>
<evidence type="ECO:0000256" key="4">
    <source>
        <dbReference type="ARBA" id="ARBA00023163"/>
    </source>
</evidence>
<sequence>MNLLKLKIIELLDKHKKITPVAHELDLKQPTITYHMKSLEQEMGVKLFEARADKMLLTAPGKALLHYAVRINKLAQEAERVVMEYGSLARGKLTIGASYVPATYVLPEVLSDFSKHHPGIEISVLVKPAPIIKEKLWNHDIHLGLISSEPFEQPSLSTQSICEDELVVIFAPEHHLAAYETLNPGLIATANFVLHGEQSSTREMTTRWLNNHRIALIGPIELDSIEAIKQTVQQGGHIAFISELSVQEEVRKGQLLMRKIPNTRFQRSIYCCYNKDRYDSRLTEQFIDTLHRSFKNSPSPSINYWKN</sequence>
<evidence type="ECO:0000256" key="3">
    <source>
        <dbReference type="ARBA" id="ARBA00023125"/>
    </source>
</evidence>
<dbReference type="PROSITE" id="PS50931">
    <property type="entry name" value="HTH_LYSR"/>
    <property type="match status" value="1"/>
</dbReference>
<dbReference type="GO" id="GO:0003700">
    <property type="term" value="F:DNA-binding transcription factor activity"/>
    <property type="evidence" value="ECO:0007669"/>
    <property type="project" value="InterPro"/>
</dbReference>
<dbReference type="PANTHER" id="PTHR30126">
    <property type="entry name" value="HTH-TYPE TRANSCRIPTIONAL REGULATOR"/>
    <property type="match status" value="1"/>
</dbReference>
<gene>
    <name evidence="6" type="ORF">SAMN04487969_115103</name>
</gene>
<evidence type="ECO:0000313" key="6">
    <source>
        <dbReference type="EMBL" id="SFF14889.1"/>
    </source>
</evidence>
<feature type="domain" description="HTH lysR-type" evidence="5">
    <location>
        <begin position="1"/>
        <end position="58"/>
    </location>
</feature>
<organism evidence="6 7">
    <name type="scientific">Paenibacillus algorifonticola</name>
    <dbReference type="NCBI Taxonomy" id="684063"/>
    <lineage>
        <taxon>Bacteria</taxon>
        <taxon>Bacillati</taxon>
        <taxon>Bacillota</taxon>
        <taxon>Bacilli</taxon>
        <taxon>Bacillales</taxon>
        <taxon>Paenibacillaceae</taxon>
        <taxon>Paenibacillus</taxon>
    </lineage>
</organism>
<dbReference type="Gene3D" id="1.10.10.10">
    <property type="entry name" value="Winged helix-like DNA-binding domain superfamily/Winged helix DNA-binding domain"/>
    <property type="match status" value="1"/>
</dbReference>
<dbReference type="GO" id="GO:0000976">
    <property type="term" value="F:transcription cis-regulatory region binding"/>
    <property type="evidence" value="ECO:0007669"/>
    <property type="project" value="TreeGrafter"/>
</dbReference>
<dbReference type="Gene3D" id="3.40.190.290">
    <property type="match status" value="1"/>
</dbReference>
<dbReference type="PANTHER" id="PTHR30126:SF39">
    <property type="entry name" value="HTH-TYPE TRANSCRIPTIONAL REGULATOR CYSL"/>
    <property type="match status" value="1"/>
</dbReference>
<dbReference type="Pfam" id="PF03466">
    <property type="entry name" value="LysR_substrate"/>
    <property type="match status" value="1"/>
</dbReference>
<dbReference type="RefSeq" id="WP_231594240.1">
    <property type="nucleotide sequence ID" value="NZ_FONN01000015.1"/>
</dbReference>
<accession>A0A1I2GCP4</accession>
<evidence type="ECO:0000259" key="5">
    <source>
        <dbReference type="PROSITE" id="PS50931"/>
    </source>
</evidence>
<dbReference type="InterPro" id="IPR000847">
    <property type="entry name" value="LysR_HTH_N"/>
</dbReference>
<name>A0A1I2GCP4_9BACL</name>
<evidence type="ECO:0000256" key="2">
    <source>
        <dbReference type="ARBA" id="ARBA00023015"/>
    </source>
</evidence>
<keyword evidence="7" id="KW-1185">Reference proteome</keyword>
<evidence type="ECO:0000313" key="7">
    <source>
        <dbReference type="Proteomes" id="UP000183410"/>
    </source>
</evidence>
<proteinExistence type="inferred from homology"/>
<dbReference type="EMBL" id="FONN01000015">
    <property type="protein sequence ID" value="SFF14889.1"/>
    <property type="molecule type" value="Genomic_DNA"/>
</dbReference>
<keyword evidence="4" id="KW-0804">Transcription</keyword>
<keyword evidence="2" id="KW-0805">Transcription regulation</keyword>
<protein>
    <submittedName>
        <fullName evidence="6">DNA-binding transcriptional regulator, LysR family</fullName>
    </submittedName>
</protein>
<reference evidence="7" key="1">
    <citation type="submission" date="2016-10" db="EMBL/GenBank/DDBJ databases">
        <authorList>
            <person name="Varghese N."/>
            <person name="Submissions S."/>
        </authorList>
    </citation>
    <scope>NUCLEOTIDE SEQUENCE [LARGE SCALE GENOMIC DNA]</scope>
    <source>
        <strain evidence="7">CGMCC 1.10223</strain>
    </source>
</reference>